<evidence type="ECO:0000313" key="1">
    <source>
        <dbReference type="EMBL" id="KAL2040906.1"/>
    </source>
</evidence>
<evidence type="ECO:0000313" key="2">
    <source>
        <dbReference type="Proteomes" id="UP001590950"/>
    </source>
</evidence>
<gene>
    <name evidence="1" type="ORF">N7G274_006364</name>
</gene>
<comment type="caution">
    <text evidence="1">The sequence shown here is derived from an EMBL/GenBank/DDBJ whole genome shotgun (WGS) entry which is preliminary data.</text>
</comment>
<dbReference type="Proteomes" id="UP001590950">
    <property type="component" value="Unassembled WGS sequence"/>
</dbReference>
<accession>A0ABR4A7L9</accession>
<protein>
    <submittedName>
        <fullName evidence="1">Uncharacterized protein</fullName>
    </submittedName>
</protein>
<keyword evidence="2" id="KW-1185">Reference proteome</keyword>
<proteinExistence type="predicted"/>
<name>A0ABR4A7L9_9LECA</name>
<sequence length="121" mass="13874">MPSQMQALNPTLPRHNKSCLWLLPDALLSLHMEIEAFERIQSHLMYSALFKEKDMGMALTLHIITPSAFNSLLLSWDDGTCTIYGIHTRYQPLAVGSYNWGKTFKRHMLSEIRPVPCKKVT</sequence>
<reference evidence="1 2" key="1">
    <citation type="submission" date="2024-09" db="EMBL/GenBank/DDBJ databases">
        <title>Rethinking Asexuality: The Enigmatic Case of Functional Sexual Genes in Lepraria (Stereocaulaceae).</title>
        <authorList>
            <person name="Doellman M."/>
            <person name="Sun Y."/>
            <person name="Barcenas-Pena A."/>
            <person name="Lumbsch H.T."/>
            <person name="Grewe F."/>
        </authorList>
    </citation>
    <scope>NUCLEOTIDE SEQUENCE [LARGE SCALE GENOMIC DNA]</scope>
    <source>
        <strain evidence="1 2">Mercado 3170</strain>
    </source>
</reference>
<dbReference type="EMBL" id="JBEFKJ010000019">
    <property type="protein sequence ID" value="KAL2040906.1"/>
    <property type="molecule type" value="Genomic_DNA"/>
</dbReference>
<organism evidence="1 2">
    <name type="scientific">Stereocaulon virgatum</name>
    <dbReference type="NCBI Taxonomy" id="373712"/>
    <lineage>
        <taxon>Eukaryota</taxon>
        <taxon>Fungi</taxon>
        <taxon>Dikarya</taxon>
        <taxon>Ascomycota</taxon>
        <taxon>Pezizomycotina</taxon>
        <taxon>Lecanoromycetes</taxon>
        <taxon>OSLEUM clade</taxon>
        <taxon>Lecanoromycetidae</taxon>
        <taxon>Lecanorales</taxon>
        <taxon>Lecanorineae</taxon>
        <taxon>Stereocaulaceae</taxon>
        <taxon>Stereocaulon</taxon>
    </lineage>
</organism>